<accession>A0A841HUC3</accession>
<gene>
    <name evidence="3" type="ORF">HNQ60_004472</name>
</gene>
<comment type="caution">
    <text evidence="3">The sequence shown here is derived from an EMBL/GenBank/DDBJ whole genome shotgun (WGS) entry which is preliminary data.</text>
</comment>
<evidence type="ECO:0000313" key="4">
    <source>
        <dbReference type="Proteomes" id="UP000588068"/>
    </source>
</evidence>
<keyword evidence="1" id="KW-0732">Signal</keyword>
<dbReference type="PANTHER" id="PTHR43135:SF3">
    <property type="entry name" value="ALPHA-D-RIBOSE 1-METHYLPHOSPHONATE 5-TRIPHOSPHATE DIPHOSPHATASE"/>
    <property type="match status" value="1"/>
</dbReference>
<dbReference type="PANTHER" id="PTHR43135">
    <property type="entry name" value="ALPHA-D-RIBOSE 1-METHYLPHOSPHONATE 5-TRIPHOSPHATE DIPHOSPHATASE"/>
    <property type="match status" value="1"/>
</dbReference>
<feature type="signal peptide" evidence="1">
    <location>
        <begin position="1"/>
        <end position="23"/>
    </location>
</feature>
<evidence type="ECO:0000313" key="3">
    <source>
        <dbReference type="EMBL" id="MBB6095582.1"/>
    </source>
</evidence>
<dbReference type="EMBL" id="JACHHZ010000005">
    <property type="protein sequence ID" value="MBB6095582.1"/>
    <property type="molecule type" value="Genomic_DNA"/>
</dbReference>
<feature type="domain" description="Amidohydrolase 3" evidence="2">
    <location>
        <begin position="342"/>
        <end position="400"/>
    </location>
</feature>
<dbReference type="InterPro" id="IPR051781">
    <property type="entry name" value="Metallo-dep_Hydrolase"/>
</dbReference>
<keyword evidence="4" id="KW-1185">Reference proteome</keyword>
<dbReference type="Pfam" id="PF07969">
    <property type="entry name" value="Amidohydro_3"/>
    <property type="match status" value="1"/>
</dbReference>
<dbReference type="Gene3D" id="3.20.20.140">
    <property type="entry name" value="Metal-dependent hydrolases"/>
    <property type="match status" value="2"/>
</dbReference>
<dbReference type="RefSeq" id="WP_221304387.1">
    <property type="nucleotide sequence ID" value="NZ_JACHHZ010000005.1"/>
</dbReference>
<dbReference type="InterPro" id="IPR011059">
    <property type="entry name" value="Metal-dep_hydrolase_composite"/>
</dbReference>
<organism evidence="3 4">
    <name type="scientific">Povalibacter uvarum</name>
    <dbReference type="NCBI Taxonomy" id="732238"/>
    <lineage>
        <taxon>Bacteria</taxon>
        <taxon>Pseudomonadati</taxon>
        <taxon>Pseudomonadota</taxon>
        <taxon>Gammaproteobacteria</taxon>
        <taxon>Steroidobacterales</taxon>
        <taxon>Steroidobacteraceae</taxon>
        <taxon>Povalibacter</taxon>
    </lineage>
</organism>
<evidence type="ECO:0000259" key="2">
    <source>
        <dbReference type="Pfam" id="PF07969"/>
    </source>
</evidence>
<dbReference type="SUPFAM" id="SSF51338">
    <property type="entry name" value="Composite domain of metallo-dependent hydrolases"/>
    <property type="match status" value="1"/>
</dbReference>
<dbReference type="GO" id="GO:0016810">
    <property type="term" value="F:hydrolase activity, acting on carbon-nitrogen (but not peptide) bonds"/>
    <property type="evidence" value="ECO:0007669"/>
    <property type="project" value="InterPro"/>
</dbReference>
<name>A0A841HUC3_9GAMM</name>
<dbReference type="AlphaFoldDB" id="A0A841HUC3"/>
<evidence type="ECO:0000256" key="1">
    <source>
        <dbReference type="SAM" id="SignalP"/>
    </source>
</evidence>
<proteinExistence type="predicted"/>
<feature type="chain" id="PRO_5032761298" description="Amidohydrolase 3 domain-containing protein" evidence="1">
    <location>
        <begin position="24"/>
        <end position="424"/>
    </location>
</feature>
<protein>
    <recommendedName>
        <fullName evidence="2">Amidohydrolase 3 domain-containing protein</fullName>
    </recommendedName>
</protein>
<dbReference type="InterPro" id="IPR013108">
    <property type="entry name" value="Amidohydro_3"/>
</dbReference>
<sequence>MRTSMIRAAFALSLFTAITTASAQELLIRGAHVHTATSAGEIVNGDVLVRAGKIAAVGKDLATSAGATVIDAKGRPLTPGLFAGLTAIGVEEVSLEASTVDEYLSTGAPAWEMQWRPEFDVTLAFNPRSVLLPVARVEGLTWTVVAPGSQDGGAILSGQGAAVTLDGRYDAVLDGSRALFMQFGSDAVSISAGSRAAQYMLFDQAVREVRSPQAGGTHPLLLPAGREVFGRYLNGGRFVFNVHRAADIRQVIALAKRYNIKPIISGATEAWVVADELAEAKVPVLLDSLENLPATFDRIGARFDNAVLLSKAGVAVAFSQSSDPTQNAQKIRQLAGNAVAHGLPWPVALAGLTSTPADIFGVGSTRGRIAVGQVADLVLWSGDPLEVTTTAEQVWTGGVPAVMTSRQTALRDRYLERVRSGTAR</sequence>
<reference evidence="3 4" key="1">
    <citation type="submission" date="2020-08" db="EMBL/GenBank/DDBJ databases">
        <title>Genomic Encyclopedia of Type Strains, Phase IV (KMG-IV): sequencing the most valuable type-strain genomes for metagenomic binning, comparative biology and taxonomic classification.</title>
        <authorList>
            <person name="Goeker M."/>
        </authorList>
    </citation>
    <scope>NUCLEOTIDE SEQUENCE [LARGE SCALE GENOMIC DNA]</scope>
    <source>
        <strain evidence="3 4">DSM 26723</strain>
    </source>
</reference>
<dbReference type="Proteomes" id="UP000588068">
    <property type="component" value="Unassembled WGS sequence"/>
</dbReference>